<protein>
    <recommendedName>
        <fullName evidence="1">Thioredoxin-like fold domain-containing protein</fullName>
    </recommendedName>
</protein>
<dbReference type="InterPro" id="IPR012336">
    <property type="entry name" value="Thioredoxin-like_fold"/>
</dbReference>
<dbReference type="PANTHER" id="PTHR33875:SF2">
    <property type="entry name" value="ACR183CP"/>
    <property type="match status" value="1"/>
</dbReference>
<dbReference type="OrthoDB" id="37297at2759"/>
<dbReference type="EMBL" id="ML178816">
    <property type="protein sequence ID" value="TFL05987.1"/>
    <property type="molecule type" value="Genomic_DNA"/>
</dbReference>
<evidence type="ECO:0000313" key="2">
    <source>
        <dbReference type="EMBL" id="TFL05987.1"/>
    </source>
</evidence>
<organism evidence="2 3">
    <name type="scientific">Pterulicium gracile</name>
    <dbReference type="NCBI Taxonomy" id="1884261"/>
    <lineage>
        <taxon>Eukaryota</taxon>
        <taxon>Fungi</taxon>
        <taxon>Dikarya</taxon>
        <taxon>Basidiomycota</taxon>
        <taxon>Agaricomycotina</taxon>
        <taxon>Agaricomycetes</taxon>
        <taxon>Agaricomycetidae</taxon>
        <taxon>Agaricales</taxon>
        <taxon>Pleurotineae</taxon>
        <taxon>Pterulaceae</taxon>
        <taxon>Pterulicium</taxon>
    </lineage>
</organism>
<dbReference type="CDD" id="cd02972">
    <property type="entry name" value="DsbA_family"/>
    <property type="match status" value="1"/>
</dbReference>
<reference evidence="2 3" key="1">
    <citation type="journal article" date="2019" name="Nat. Ecol. Evol.">
        <title>Megaphylogeny resolves global patterns of mushroom evolution.</title>
        <authorList>
            <person name="Varga T."/>
            <person name="Krizsan K."/>
            <person name="Foldi C."/>
            <person name="Dima B."/>
            <person name="Sanchez-Garcia M."/>
            <person name="Sanchez-Ramirez S."/>
            <person name="Szollosi G.J."/>
            <person name="Szarkandi J.G."/>
            <person name="Papp V."/>
            <person name="Albert L."/>
            <person name="Andreopoulos W."/>
            <person name="Angelini C."/>
            <person name="Antonin V."/>
            <person name="Barry K.W."/>
            <person name="Bougher N.L."/>
            <person name="Buchanan P."/>
            <person name="Buyck B."/>
            <person name="Bense V."/>
            <person name="Catcheside P."/>
            <person name="Chovatia M."/>
            <person name="Cooper J."/>
            <person name="Damon W."/>
            <person name="Desjardin D."/>
            <person name="Finy P."/>
            <person name="Geml J."/>
            <person name="Haridas S."/>
            <person name="Hughes K."/>
            <person name="Justo A."/>
            <person name="Karasinski D."/>
            <person name="Kautmanova I."/>
            <person name="Kiss B."/>
            <person name="Kocsube S."/>
            <person name="Kotiranta H."/>
            <person name="LaButti K.M."/>
            <person name="Lechner B.E."/>
            <person name="Liimatainen K."/>
            <person name="Lipzen A."/>
            <person name="Lukacs Z."/>
            <person name="Mihaltcheva S."/>
            <person name="Morgado L.N."/>
            <person name="Niskanen T."/>
            <person name="Noordeloos M.E."/>
            <person name="Ohm R.A."/>
            <person name="Ortiz-Santana B."/>
            <person name="Ovrebo C."/>
            <person name="Racz N."/>
            <person name="Riley R."/>
            <person name="Savchenko A."/>
            <person name="Shiryaev A."/>
            <person name="Soop K."/>
            <person name="Spirin V."/>
            <person name="Szebenyi C."/>
            <person name="Tomsovsky M."/>
            <person name="Tulloss R.E."/>
            <person name="Uehling J."/>
            <person name="Grigoriev I.V."/>
            <person name="Vagvolgyi C."/>
            <person name="Papp T."/>
            <person name="Martin F.M."/>
            <person name="Miettinen O."/>
            <person name="Hibbett D.S."/>
            <person name="Nagy L.G."/>
        </authorList>
    </citation>
    <scope>NUCLEOTIDE SEQUENCE [LARGE SCALE GENOMIC DNA]</scope>
    <source>
        <strain evidence="2 3">CBS 309.79</strain>
    </source>
</reference>
<sequence length="216" mass="24026">MSIPPSLSPLVIINATQEDSHTLEIFLDYVCPFSAKMAKAIDGVLSPLLKSETESKFSGRVKVVFRPQVQPWHASSTLTHEAALAMARVSPKYFWPFAQALFEHQEEYFDIPSSNQTPVQIRDSLAKLANEVLKTSDGASFAKKATEEFRDALQLKGSANGGVAVTEDLKYTVKYSRQNGIHVSPTVIWDGIIANEVSSSWGLKEWKDFFAEKVKM</sequence>
<name>A0A5C3QXC3_9AGAR</name>
<evidence type="ECO:0000313" key="3">
    <source>
        <dbReference type="Proteomes" id="UP000305067"/>
    </source>
</evidence>
<feature type="domain" description="Thioredoxin-like fold" evidence="1">
    <location>
        <begin position="20"/>
        <end position="200"/>
    </location>
</feature>
<dbReference type="SUPFAM" id="SSF52833">
    <property type="entry name" value="Thioredoxin-like"/>
    <property type="match status" value="1"/>
</dbReference>
<keyword evidence="3" id="KW-1185">Reference proteome</keyword>
<dbReference type="AlphaFoldDB" id="A0A5C3QXC3"/>
<evidence type="ECO:0000259" key="1">
    <source>
        <dbReference type="Pfam" id="PF13462"/>
    </source>
</evidence>
<dbReference type="PANTHER" id="PTHR33875">
    <property type="entry name" value="OS09G0542200 PROTEIN"/>
    <property type="match status" value="1"/>
</dbReference>
<accession>A0A5C3QXC3</accession>
<dbReference type="Pfam" id="PF13462">
    <property type="entry name" value="Thioredoxin_4"/>
    <property type="match status" value="1"/>
</dbReference>
<gene>
    <name evidence="2" type="ORF">BDV98DRAFT_243003</name>
</gene>
<dbReference type="Gene3D" id="3.40.30.10">
    <property type="entry name" value="Glutaredoxin"/>
    <property type="match status" value="1"/>
</dbReference>
<dbReference type="Proteomes" id="UP000305067">
    <property type="component" value="Unassembled WGS sequence"/>
</dbReference>
<dbReference type="STRING" id="1884261.A0A5C3QXC3"/>
<proteinExistence type="predicted"/>
<dbReference type="InterPro" id="IPR036249">
    <property type="entry name" value="Thioredoxin-like_sf"/>
</dbReference>